<gene>
    <name evidence="2" type="ORF">FYJ58_12015</name>
</gene>
<evidence type="ECO:0000256" key="1">
    <source>
        <dbReference type="SAM" id="MobiDB-lite"/>
    </source>
</evidence>
<dbReference type="RefSeq" id="WP_154519987.1">
    <property type="nucleotide sequence ID" value="NZ_VUMT01000022.1"/>
</dbReference>
<accession>A0A6L5Y0Y3</accession>
<evidence type="ECO:0008006" key="4">
    <source>
        <dbReference type="Google" id="ProtNLM"/>
    </source>
</evidence>
<proteinExistence type="predicted"/>
<feature type="region of interest" description="Disordered" evidence="1">
    <location>
        <begin position="13"/>
        <end position="37"/>
    </location>
</feature>
<name>A0A6L5Y0Y3_9FIRM</name>
<dbReference type="Proteomes" id="UP000482209">
    <property type="component" value="Unassembled WGS sequence"/>
</dbReference>
<sequence>MKQRLPLNLQFFAEQGEEGQQQNQAQQQQGTNQSTQTPSFDYEKLASIVAGKQNVTEDTVLKGYFKQQGLSKEEMEQAISAFKEQKAAQQPDVEKIQVQAVQAQQALQQSQIENKAILSAIELGLDVKTVPYLMKMADFSNVMKEDGTINEDTIKEALNKVLEDVPALKPSTEKATGFMQVGASGTQQQNNQSDLLAFAFGNKK</sequence>
<reference evidence="2 3" key="1">
    <citation type="submission" date="2019-08" db="EMBL/GenBank/DDBJ databases">
        <title>In-depth cultivation of the pig gut microbiome towards novel bacterial diversity and tailored functional studies.</title>
        <authorList>
            <person name="Wylensek D."/>
            <person name="Hitch T.C.A."/>
            <person name="Clavel T."/>
        </authorList>
    </citation>
    <scope>NUCLEOTIDE SEQUENCE [LARGE SCALE GENOMIC DNA]</scope>
    <source>
        <strain evidence="2 3">WCA-693-APC-MOT-I</strain>
    </source>
</reference>
<evidence type="ECO:0000313" key="3">
    <source>
        <dbReference type="Proteomes" id="UP000482209"/>
    </source>
</evidence>
<comment type="caution">
    <text evidence="2">The sequence shown here is derived from an EMBL/GenBank/DDBJ whole genome shotgun (WGS) entry which is preliminary data.</text>
</comment>
<keyword evidence="3" id="KW-1185">Reference proteome</keyword>
<organism evidence="2 3">
    <name type="scientific">Velocimicrobium porci</name>
    <dbReference type="NCBI Taxonomy" id="2606634"/>
    <lineage>
        <taxon>Bacteria</taxon>
        <taxon>Bacillati</taxon>
        <taxon>Bacillota</taxon>
        <taxon>Clostridia</taxon>
        <taxon>Lachnospirales</taxon>
        <taxon>Lachnospiraceae</taxon>
        <taxon>Velocimicrobium</taxon>
    </lineage>
</organism>
<protein>
    <recommendedName>
        <fullName evidence="4">DUF4355 domain-containing protein</fullName>
    </recommendedName>
</protein>
<evidence type="ECO:0000313" key="2">
    <source>
        <dbReference type="EMBL" id="MSS64594.1"/>
    </source>
</evidence>
<dbReference type="AlphaFoldDB" id="A0A6L5Y0Y3"/>
<dbReference type="EMBL" id="VUMT01000022">
    <property type="protein sequence ID" value="MSS64594.1"/>
    <property type="molecule type" value="Genomic_DNA"/>
</dbReference>